<sequence>MRRVDARNRSTWPSVACRIHEPWHAMGCMQCSMKNDIAKGSIRPKPMKQNHGPSTGHSGGAIRRLNQVGIMAGGNHEIRKRLSFVEALLGAVPDGEDVCNLVARILNLEANLEQIQ</sequence>
<feature type="region of interest" description="Disordered" evidence="1">
    <location>
        <begin position="39"/>
        <end position="61"/>
    </location>
</feature>
<accession>A0A8J5CYF0</accession>
<dbReference type="Proteomes" id="UP000734854">
    <property type="component" value="Unassembled WGS sequence"/>
</dbReference>
<name>A0A8J5CYF0_ZINOF</name>
<gene>
    <name evidence="2" type="ORF">ZIOFF_068712</name>
</gene>
<dbReference type="EMBL" id="JACMSC010000019">
    <property type="protein sequence ID" value="KAG6474773.1"/>
    <property type="molecule type" value="Genomic_DNA"/>
</dbReference>
<keyword evidence="3" id="KW-1185">Reference proteome</keyword>
<organism evidence="2 3">
    <name type="scientific">Zingiber officinale</name>
    <name type="common">Ginger</name>
    <name type="synonym">Amomum zingiber</name>
    <dbReference type="NCBI Taxonomy" id="94328"/>
    <lineage>
        <taxon>Eukaryota</taxon>
        <taxon>Viridiplantae</taxon>
        <taxon>Streptophyta</taxon>
        <taxon>Embryophyta</taxon>
        <taxon>Tracheophyta</taxon>
        <taxon>Spermatophyta</taxon>
        <taxon>Magnoliopsida</taxon>
        <taxon>Liliopsida</taxon>
        <taxon>Zingiberales</taxon>
        <taxon>Zingiberaceae</taxon>
        <taxon>Zingiber</taxon>
    </lineage>
</organism>
<protein>
    <submittedName>
        <fullName evidence="2">Uncharacterized protein</fullName>
    </submittedName>
</protein>
<evidence type="ECO:0000313" key="2">
    <source>
        <dbReference type="EMBL" id="KAG6474773.1"/>
    </source>
</evidence>
<proteinExistence type="predicted"/>
<evidence type="ECO:0000256" key="1">
    <source>
        <dbReference type="SAM" id="MobiDB-lite"/>
    </source>
</evidence>
<reference evidence="2 3" key="1">
    <citation type="submission" date="2020-08" db="EMBL/GenBank/DDBJ databases">
        <title>Plant Genome Project.</title>
        <authorList>
            <person name="Zhang R.-G."/>
        </authorList>
    </citation>
    <scope>NUCLEOTIDE SEQUENCE [LARGE SCALE GENOMIC DNA]</scope>
    <source>
        <tissue evidence="2">Rhizome</tissue>
    </source>
</reference>
<evidence type="ECO:0000313" key="3">
    <source>
        <dbReference type="Proteomes" id="UP000734854"/>
    </source>
</evidence>
<dbReference type="AlphaFoldDB" id="A0A8J5CYF0"/>
<comment type="caution">
    <text evidence="2">The sequence shown here is derived from an EMBL/GenBank/DDBJ whole genome shotgun (WGS) entry which is preliminary data.</text>
</comment>